<name>A0A5N7BRS1_PETAA</name>
<proteinExistence type="predicted"/>
<keyword evidence="1" id="KW-0472">Membrane</keyword>
<protein>
    <submittedName>
        <fullName evidence="2">Uncharacterized protein</fullName>
    </submittedName>
</protein>
<evidence type="ECO:0000256" key="1">
    <source>
        <dbReference type="SAM" id="Phobius"/>
    </source>
</evidence>
<evidence type="ECO:0000313" key="2">
    <source>
        <dbReference type="EMBL" id="KAE8384526.1"/>
    </source>
</evidence>
<dbReference type="EMBL" id="ML735367">
    <property type="protein sequence ID" value="KAE8384526.1"/>
    <property type="molecule type" value="Genomic_DNA"/>
</dbReference>
<reference evidence="2" key="1">
    <citation type="submission" date="2019-04" db="EMBL/GenBank/DDBJ databases">
        <title>Friends and foes A comparative genomics studyof 23 Aspergillus species from section Flavi.</title>
        <authorList>
            <consortium name="DOE Joint Genome Institute"/>
            <person name="Kjaerbolling I."/>
            <person name="Vesth T."/>
            <person name="Frisvad J.C."/>
            <person name="Nybo J.L."/>
            <person name="Theobald S."/>
            <person name="Kildgaard S."/>
            <person name="Isbrandt T."/>
            <person name="Kuo A."/>
            <person name="Sato A."/>
            <person name="Lyhne E.K."/>
            <person name="Kogle M.E."/>
            <person name="Wiebenga A."/>
            <person name="Kun R.S."/>
            <person name="Lubbers R.J."/>
            <person name="Makela M.R."/>
            <person name="Barry K."/>
            <person name="Chovatia M."/>
            <person name="Clum A."/>
            <person name="Daum C."/>
            <person name="Haridas S."/>
            <person name="He G."/>
            <person name="LaButti K."/>
            <person name="Lipzen A."/>
            <person name="Mondo S."/>
            <person name="Riley R."/>
            <person name="Salamov A."/>
            <person name="Simmons B.A."/>
            <person name="Magnuson J.K."/>
            <person name="Henrissat B."/>
            <person name="Mortensen U.H."/>
            <person name="Larsen T.O."/>
            <person name="Devries R.P."/>
            <person name="Grigoriev I.V."/>
            <person name="Machida M."/>
            <person name="Baker S.E."/>
            <person name="Andersen M.R."/>
        </authorList>
    </citation>
    <scope>NUCLEOTIDE SEQUENCE [LARGE SCALE GENOMIC DNA]</scope>
    <source>
        <strain evidence="2">IBT 14317</strain>
    </source>
</reference>
<organism evidence="2">
    <name type="scientific">Petromyces alliaceus</name>
    <name type="common">Aspergillus alliaceus</name>
    <dbReference type="NCBI Taxonomy" id="209559"/>
    <lineage>
        <taxon>Eukaryota</taxon>
        <taxon>Fungi</taxon>
        <taxon>Dikarya</taxon>
        <taxon>Ascomycota</taxon>
        <taxon>Pezizomycotina</taxon>
        <taxon>Eurotiomycetes</taxon>
        <taxon>Eurotiomycetidae</taxon>
        <taxon>Eurotiales</taxon>
        <taxon>Aspergillaceae</taxon>
        <taxon>Aspergillus</taxon>
        <taxon>Aspergillus subgen. Circumdati</taxon>
    </lineage>
</organism>
<keyword evidence="1" id="KW-1133">Transmembrane helix</keyword>
<gene>
    <name evidence="2" type="ORF">BDV23DRAFT_166617</name>
</gene>
<accession>A0A5N7BRS1</accession>
<feature type="transmembrane region" description="Helical" evidence="1">
    <location>
        <begin position="63"/>
        <end position="86"/>
    </location>
</feature>
<keyword evidence="1" id="KW-0812">Transmembrane</keyword>
<dbReference type="AlphaFoldDB" id="A0A5N7BRS1"/>
<sequence>MNPVTTISFAITMSRPNSLILGIGRDEERSLGAFATSEVATHGGLEDEAWMALLISPYPTSTALLIGLYHACLAPDPFLAFILLFMRNVRI</sequence>
<dbReference type="Proteomes" id="UP000326877">
    <property type="component" value="Unassembled WGS sequence"/>
</dbReference>